<accession>K6X204</accession>
<evidence type="ECO:0000313" key="1">
    <source>
        <dbReference type="EMBL" id="GAB98387.1"/>
    </source>
</evidence>
<keyword evidence="2" id="KW-1185">Reference proteome</keyword>
<gene>
    <name evidence="1" type="ORF">KILIM_144_00020</name>
</gene>
<dbReference type="AlphaFoldDB" id="K6X204"/>
<proteinExistence type="predicted"/>
<sequence length="210" mass="23092">MAQQIAKKGAKFSTEWWFPEETGQLSLPGADVWTDQEARRRWIRSHEGIDTSAYMYLTLQTDRTAVLQDLRLIDVSCKPQPTAGSVVIFGPPQGGDVVMFNYASFEVNDAGRATATYGLANPTATEGGVDGGAWSFPSGLEKDNPMVVEVFVRTANLCSWRVALEYDLDGSSYTQIIDDDGRAFQTVGDMKDVATNVYQSDDGHIFTRVS</sequence>
<protein>
    <submittedName>
        <fullName evidence="1">Uncharacterized protein</fullName>
    </submittedName>
</protein>
<dbReference type="EMBL" id="BAHD01000144">
    <property type="protein sequence ID" value="GAB98387.1"/>
    <property type="molecule type" value="Genomic_DNA"/>
</dbReference>
<dbReference type="OrthoDB" id="3359627at2"/>
<organism evidence="1 2">
    <name type="scientific">Kineosphaera limosa NBRC 100340</name>
    <dbReference type="NCBI Taxonomy" id="1184609"/>
    <lineage>
        <taxon>Bacteria</taxon>
        <taxon>Bacillati</taxon>
        <taxon>Actinomycetota</taxon>
        <taxon>Actinomycetes</taxon>
        <taxon>Micrococcales</taxon>
        <taxon>Dermatophilaceae</taxon>
        <taxon>Kineosphaera</taxon>
    </lineage>
</organism>
<dbReference type="Proteomes" id="UP000008366">
    <property type="component" value="Unassembled WGS sequence"/>
</dbReference>
<comment type="caution">
    <text evidence="1">The sequence shown here is derived from an EMBL/GenBank/DDBJ whole genome shotgun (WGS) entry which is preliminary data.</text>
</comment>
<name>K6X204_9MICO</name>
<reference evidence="1 2" key="1">
    <citation type="submission" date="2012-08" db="EMBL/GenBank/DDBJ databases">
        <title>Whole genome shotgun sequence of Kineosphaera limosa NBRC 100340.</title>
        <authorList>
            <person name="Yoshida I."/>
            <person name="Isaki S."/>
            <person name="Hosoyama A."/>
            <person name="Tsuchikane K."/>
            <person name="Katsumata H."/>
            <person name="Ando Y."/>
            <person name="Ohji S."/>
            <person name="Hamada M."/>
            <person name="Tamura T."/>
            <person name="Yamazoe A."/>
            <person name="Yamazaki S."/>
            <person name="Fujita N."/>
        </authorList>
    </citation>
    <scope>NUCLEOTIDE SEQUENCE [LARGE SCALE GENOMIC DNA]</scope>
    <source>
        <strain evidence="1 2">NBRC 100340</strain>
    </source>
</reference>
<evidence type="ECO:0000313" key="2">
    <source>
        <dbReference type="Proteomes" id="UP000008366"/>
    </source>
</evidence>
<dbReference type="RefSeq" id="WP_006594919.1">
    <property type="nucleotide sequence ID" value="NZ_BAHD01000144.1"/>
</dbReference>